<name>A0A517L993_9PEZI</name>
<protein>
    <recommendedName>
        <fullName evidence="3">CST complex subunit Ten1</fullName>
    </recommendedName>
</protein>
<dbReference type="GO" id="GO:0043047">
    <property type="term" value="F:single-stranded telomeric DNA binding"/>
    <property type="evidence" value="ECO:0007669"/>
    <property type="project" value="InterPro"/>
</dbReference>
<dbReference type="EMBL" id="CP042191">
    <property type="protein sequence ID" value="QDS72195.1"/>
    <property type="molecule type" value="Genomic_DNA"/>
</dbReference>
<dbReference type="InterPro" id="IPR012340">
    <property type="entry name" value="NA-bd_OB-fold"/>
</dbReference>
<keyword evidence="2" id="KW-1185">Reference proteome</keyword>
<accession>A0A517L993</accession>
<evidence type="ECO:0000313" key="2">
    <source>
        <dbReference type="Proteomes" id="UP000316270"/>
    </source>
</evidence>
<dbReference type="Proteomes" id="UP000316270">
    <property type="component" value="Chromosome 7"/>
</dbReference>
<reference evidence="1 2" key="1">
    <citation type="submission" date="2019-07" db="EMBL/GenBank/DDBJ databases">
        <title>Finished genome of Venturia effusa.</title>
        <authorList>
            <person name="Young C.A."/>
            <person name="Cox M.P."/>
            <person name="Ganley A.R.D."/>
            <person name="David W.J."/>
        </authorList>
    </citation>
    <scope>NUCLEOTIDE SEQUENCE [LARGE SCALE GENOMIC DNA]</scope>
    <source>
        <strain evidence="2">albino</strain>
    </source>
</reference>
<dbReference type="Pfam" id="PF12658">
    <property type="entry name" value="Ten1"/>
    <property type="match status" value="1"/>
</dbReference>
<dbReference type="GO" id="GO:1990879">
    <property type="term" value="C:CST complex"/>
    <property type="evidence" value="ECO:0007669"/>
    <property type="project" value="InterPro"/>
</dbReference>
<proteinExistence type="predicted"/>
<evidence type="ECO:0008006" key="3">
    <source>
        <dbReference type="Google" id="ProtNLM"/>
    </source>
</evidence>
<dbReference type="Gene3D" id="2.40.50.140">
    <property type="entry name" value="Nucleic acid-binding proteins"/>
    <property type="match status" value="1"/>
</dbReference>
<evidence type="ECO:0000313" key="1">
    <source>
        <dbReference type="EMBL" id="QDS72195.1"/>
    </source>
</evidence>
<dbReference type="GO" id="GO:0016233">
    <property type="term" value="P:telomere capping"/>
    <property type="evidence" value="ECO:0007669"/>
    <property type="project" value="InterPro"/>
</dbReference>
<gene>
    <name evidence="1" type="ORF">FKW77_005035</name>
</gene>
<sequence length="133" mass="14581">MSHSGGIPSKLVFLSDLPDLQDREKVRFLGCVEKYDIKTDELILKHRYPSQGPTITADVNISLVRETVKSPVLQSGAWVNVVGYIQNQHAFPQAGSGNVTVKVQAIMLWDTVALNLAEYEKAVQARKDAGTTG</sequence>
<dbReference type="OrthoDB" id="5275361at2759"/>
<dbReference type="AlphaFoldDB" id="A0A517L993"/>
<organism evidence="1 2">
    <name type="scientific">Venturia effusa</name>
    <dbReference type="NCBI Taxonomy" id="50376"/>
    <lineage>
        <taxon>Eukaryota</taxon>
        <taxon>Fungi</taxon>
        <taxon>Dikarya</taxon>
        <taxon>Ascomycota</taxon>
        <taxon>Pezizomycotina</taxon>
        <taxon>Dothideomycetes</taxon>
        <taxon>Pleosporomycetidae</taxon>
        <taxon>Venturiales</taxon>
        <taxon>Venturiaceae</taxon>
        <taxon>Venturia</taxon>
    </lineage>
</organism>
<dbReference type="InterPro" id="IPR024222">
    <property type="entry name" value="Ten1_fungal"/>
</dbReference>